<dbReference type="InterPro" id="IPR032870">
    <property type="entry name" value="ALKBH7-like"/>
</dbReference>
<dbReference type="InterPro" id="IPR037151">
    <property type="entry name" value="AlkB-like_sf"/>
</dbReference>
<protein>
    <recommendedName>
        <fullName evidence="1">Alpha-ketoglutarate-dependent dioxygenase AlkB-like domain-containing protein</fullName>
    </recommendedName>
</protein>
<dbReference type="PANTHER" id="PTHR21052">
    <property type="entry name" value="SPERMATOGENESIS ASSOCIATED 11-RELATED"/>
    <property type="match status" value="1"/>
</dbReference>
<dbReference type="GO" id="GO:0006631">
    <property type="term" value="P:fatty acid metabolic process"/>
    <property type="evidence" value="ECO:0007669"/>
    <property type="project" value="TreeGrafter"/>
</dbReference>
<name>A0A7S4SMI8_9STRA</name>
<accession>A0A7S4SMI8</accession>
<gene>
    <name evidence="2" type="ORF">DBRI00130_LOCUS37433</name>
</gene>
<dbReference type="InterPro" id="IPR027450">
    <property type="entry name" value="AlkB-like"/>
</dbReference>
<organism evidence="2">
    <name type="scientific">Ditylum brightwellii</name>
    <dbReference type="NCBI Taxonomy" id="49249"/>
    <lineage>
        <taxon>Eukaryota</taxon>
        <taxon>Sar</taxon>
        <taxon>Stramenopiles</taxon>
        <taxon>Ochrophyta</taxon>
        <taxon>Bacillariophyta</taxon>
        <taxon>Mediophyceae</taxon>
        <taxon>Lithodesmiophycidae</taxon>
        <taxon>Lithodesmiales</taxon>
        <taxon>Lithodesmiaceae</taxon>
        <taxon>Ditylum</taxon>
    </lineage>
</organism>
<evidence type="ECO:0000259" key="1">
    <source>
        <dbReference type="Pfam" id="PF13532"/>
    </source>
</evidence>
<dbReference type="Pfam" id="PF13532">
    <property type="entry name" value="2OG-FeII_Oxy_2"/>
    <property type="match status" value="1"/>
</dbReference>
<feature type="domain" description="Alpha-ketoglutarate-dependent dioxygenase AlkB-like" evidence="1">
    <location>
        <begin position="173"/>
        <end position="283"/>
    </location>
</feature>
<dbReference type="SUPFAM" id="SSF51197">
    <property type="entry name" value="Clavaminate synthase-like"/>
    <property type="match status" value="1"/>
</dbReference>
<sequence length="287" mass="32552">MESFQLHTHTCIDIANTMKPFLSSATTKTLSQRRSFLSSFQRTSSSTTTNNIIQPNPSYVNLSHAPTSYLTSSSAPAVVYNSFLSKSECNALVLDITSKMKRRRYEKGHWDAVITTYKEVELRIPHDFHGTEEERIVSSCDLSKETIQTIQRVRHHLELHHFFNSASPDDKVGWLPSHAIDLAKHGELTAHVDSVKFSGGIVAGLSLLSSSIMRLRPEKEKKEEEGYIDLWLEQGSLYVLSGVARYEYTHELLPSGSIFTKLGGMEEEEIQVERDRRLSVIFRDAKF</sequence>
<reference evidence="2" key="1">
    <citation type="submission" date="2021-01" db="EMBL/GenBank/DDBJ databases">
        <authorList>
            <person name="Corre E."/>
            <person name="Pelletier E."/>
            <person name="Niang G."/>
            <person name="Scheremetjew M."/>
            <person name="Finn R."/>
            <person name="Kale V."/>
            <person name="Holt S."/>
            <person name="Cochrane G."/>
            <person name="Meng A."/>
            <person name="Brown T."/>
            <person name="Cohen L."/>
        </authorList>
    </citation>
    <scope>NUCLEOTIDE SEQUENCE</scope>
    <source>
        <strain evidence="2">GSO104</strain>
    </source>
</reference>
<dbReference type="Gene3D" id="2.60.120.590">
    <property type="entry name" value="Alpha-ketoglutarate-dependent dioxygenase AlkB-like"/>
    <property type="match status" value="1"/>
</dbReference>
<dbReference type="EMBL" id="HBNS01048744">
    <property type="protein sequence ID" value="CAE4649873.1"/>
    <property type="molecule type" value="Transcribed_RNA"/>
</dbReference>
<evidence type="ECO:0000313" key="2">
    <source>
        <dbReference type="EMBL" id="CAE4649873.1"/>
    </source>
</evidence>
<dbReference type="PANTHER" id="PTHR21052:SF0">
    <property type="entry name" value="ALPHA-KETOGLUTARATE-DEPENDENT DIOXYGENASE ALKB HOMOLOG 7, MITOCHONDRIAL"/>
    <property type="match status" value="1"/>
</dbReference>
<dbReference type="GO" id="GO:0005759">
    <property type="term" value="C:mitochondrial matrix"/>
    <property type="evidence" value="ECO:0007669"/>
    <property type="project" value="TreeGrafter"/>
</dbReference>
<proteinExistence type="predicted"/>
<dbReference type="AlphaFoldDB" id="A0A7S4SMI8"/>
<dbReference type="GO" id="GO:0006974">
    <property type="term" value="P:DNA damage response"/>
    <property type="evidence" value="ECO:0007669"/>
    <property type="project" value="InterPro"/>
</dbReference>